<accession>A0ABR2WYY4</accession>
<evidence type="ECO:0000313" key="12">
    <source>
        <dbReference type="Proteomes" id="UP001479436"/>
    </source>
</evidence>
<dbReference type="Gene3D" id="1.50.40.10">
    <property type="entry name" value="Mitochondrial carrier domain"/>
    <property type="match status" value="2"/>
</dbReference>
<evidence type="ECO:0000256" key="2">
    <source>
        <dbReference type="ARBA" id="ARBA00022448"/>
    </source>
</evidence>
<evidence type="ECO:0000256" key="6">
    <source>
        <dbReference type="ARBA" id="ARBA00022989"/>
    </source>
</evidence>
<reference evidence="11 12" key="1">
    <citation type="submission" date="2023-04" db="EMBL/GenBank/DDBJ databases">
        <title>Genome of Basidiobolus ranarum AG-B5.</title>
        <authorList>
            <person name="Stajich J.E."/>
            <person name="Carter-House D."/>
            <person name="Gryganskyi A."/>
        </authorList>
    </citation>
    <scope>NUCLEOTIDE SEQUENCE [LARGE SCALE GENOMIC DNA]</scope>
    <source>
        <strain evidence="11 12">AG-B5</strain>
    </source>
</reference>
<dbReference type="InterPro" id="IPR049562">
    <property type="entry name" value="SLC25A33/36-like"/>
</dbReference>
<dbReference type="PRINTS" id="PR00926">
    <property type="entry name" value="MITOCARRIER"/>
</dbReference>
<protein>
    <submittedName>
        <fullName evidence="11">Pyrimidine nucleotide transporter, mitochondrial</fullName>
    </submittedName>
</protein>
<evidence type="ECO:0000256" key="8">
    <source>
        <dbReference type="ARBA" id="ARBA00023136"/>
    </source>
</evidence>
<dbReference type="PANTHER" id="PTHR45829">
    <property type="entry name" value="MITOCHONDRIAL CARRIER PROTEIN RIM2"/>
    <property type="match status" value="1"/>
</dbReference>
<comment type="caution">
    <text evidence="11">The sequence shown here is derived from an EMBL/GenBank/DDBJ whole genome shotgun (WGS) entry which is preliminary data.</text>
</comment>
<keyword evidence="4" id="KW-0677">Repeat</keyword>
<dbReference type="InterPro" id="IPR002067">
    <property type="entry name" value="MCP"/>
</dbReference>
<keyword evidence="7" id="KW-0496">Mitochondrion</keyword>
<feature type="repeat" description="Solcar" evidence="9">
    <location>
        <begin position="254"/>
        <end position="343"/>
    </location>
</feature>
<comment type="subcellular location">
    <subcellularLocation>
        <location evidence="1">Mitochondrion inner membrane</location>
        <topology evidence="1">Multi-pass membrane protein</topology>
    </subcellularLocation>
</comment>
<proteinExistence type="inferred from homology"/>
<evidence type="ECO:0000256" key="5">
    <source>
        <dbReference type="ARBA" id="ARBA00022792"/>
    </source>
</evidence>
<evidence type="ECO:0000256" key="3">
    <source>
        <dbReference type="ARBA" id="ARBA00022692"/>
    </source>
</evidence>
<sequence>MLQEKEGKFVSSPAASIKSQVKPMLVSDSKSQQAWLHFVAGGVGGMIGSTLTCPLDVVKTRLQSSLYKPNPTFYSNAHRSIFSTLSTHVVETFGILQTLKRQEGVRGLFKGLGPILVGVVPARAIHFAAYGNGKRILTELNGGKESSLIHLSAAASAGIITATATSPIWLVKTRIQLQAMETSSVRYKNSLDCIYQVVKTEGVLGLYRGVSASYLGVAEGTLQWVVYEKLKSIIHQRRRAGNDENASTENKSFGDWLEYFAAAGTAKLFAAVVTYPHEVVRTRMRQSPSKDGVHKYTGLGQCFKLIWKEEGMIAFYGGMTAHVMRAVPNAAIMFFCYEAIIHNFGQKKEQTTA</sequence>
<evidence type="ECO:0000256" key="4">
    <source>
        <dbReference type="ARBA" id="ARBA00022737"/>
    </source>
</evidence>
<dbReference type="PANTHER" id="PTHR45829:SF4">
    <property type="entry name" value="MITOCHONDRIAL CARRIER PROTEIN RIM2"/>
    <property type="match status" value="1"/>
</dbReference>
<keyword evidence="3 9" id="KW-0812">Transmembrane</keyword>
<dbReference type="PROSITE" id="PS50920">
    <property type="entry name" value="SOLCAR"/>
    <property type="match status" value="3"/>
</dbReference>
<evidence type="ECO:0000256" key="7">
    <source>
        <dbReference type="ARBA" id="ARBA00023128"/>
    </source>
</evidence>
<comment type="similarity">
    <text evidence="10">Belongs to the mitochondrial carrier (TC 2.A.29) family.</text>
</comment>
<dbReference type="Pfam" id="PF00153">
    <property type="entry name" value="Mito_carr"/>
    <property type="match status" value="3"/>
</dbReference>
<feature type="repeat" description="Solcar" evidence="9">
    <location>
        <begin position="145"/>
        <end position="233"/>
    </location>
</feature>
<keyword evidence="6" id="KW-1133">Transmembrane helix</keyword>
<keyword evidence="5" id="KW-0999">Mitochondrion inner membrane</keyword>
<keyword evidence="12" id="KW-1185">Reference proteome</keyword>
<dbReference type="InterPro" id="IPR023395">
    <property type="entry name" value="MCP_dom_sf"/>
</dbReference>
<keyword evidence="2 10" id="KW-0813">Transport</keyword>
<dbReference type="Proteomes" id="UP001479436">
    <property type="component" value="Unassembled WGS sequence"/>
</dbReference>
<dbReference type="InterPro" id="IPR018108">
    <property type="entry name" value="MCP_transmembrane"/>
</dbReference>
<evidence type="ECO:0000256" key="9">
    <source>
        <dbReference type="PROSITE-ProRule" id="PRU00282"/>
    </source>
</evidence>
<feature type="repeat" description="Solcar" evidence="9">
    <location>
        <begin position="32"/>
        <end position="136"/>
    </location>
</feature>
<name>A0ABR2WYY4_9FUNG</name>
<gene>
    <name evidence="11" type="primary">RIM2_2</name>
    <name evidence="11" type="ORF">K7432_004101</name>
</gene>
<evidence type="ECO:0000256" key="1">
    <source>
        <dbReference type="ARBA" id="ARBA00004448"/>
    </source>
</evidence>
<dbReference type="EMBL" id="JASJQH010000135">
    <property type="protein sequence ID" value="KAK9766675.1"/>
    <property type="molecule type" value="Genomic_DNA"/>
</dbReference>
<dbReference type="SUPFAM" id="SSF103506">
    <property type="entry name" value="Mitochondrial carrier"/>
    <property type="match status" value="1"/>
</dbReference>
<keyword evidence="8 9" id="KW-0472">Membrane</keyword>
<evidence type="ECO:0000313" key="11">
    <source>
        <dbReference type="EMBL" id="KAK9766675.1"/>
    </source>
</evidence>
<evidence type="ECO:0000256" key="10">
    <source>
        <dbReference type="RuleBase" id="RU000488"/>
    </source>
</evidence>
<organism evidence="11 12">
    <name type="scientific">Basidiobolus ranarum</name>
    <dbReference type="NCBI Taxonomy" id="34480"/>
    <lineage>
        <taxon>Eukaryota</taxon>
        <taxon>Fungi</taxon>
        <taxon>Fungi incertae sedis</taxon>
        <taxon>Zoopagomycota</taxon>
        <taxon>Entomophthoromycotina</taxon>
        <taxon>Basidiobolomycetes</taxon>
        <taxon>Basidiobolales</taxon>
        <taxon>Basidiobolaceae</taxon>
        <taxon>Basidiobolus</taxon>
    </lineage>
</organism>